<keyword evidence="1" id="KW-0472">Membrane</keyword>
<protein>
    <submittedName>
        <fullName evidence="2">Uncharacterized protein</fullName>
    </submittedName>
</protein>
<sequence>MFNLLVDDLKGEIFFWLCLAMSFFLWFFISPNYFVPLGLFSLIFGRIFFEVIVYKIKNSVNDQ</sequence>
<reference evidence="2 3" key="1">
    <citation type="submission" date="2016-01" db="EMBL/GenBank/DDBJ databases">
        <authorList>
            <person name="Oliw E.H."/>
        </authorList>
    </citation>
    <scope>NUCLEOTIDE SEQUENCE [LARGE SCALE GENOMIC DNA]</scope>
    <source>
        <strain evidence="2 3">MDcuke</strain>
    </source>
</reference>
<feature type="transmembrane region" description="Helical" evidence="1">
    <location>
        <begin position="35"/>
        <end position="54"/>
    </location>
</feature>
<accession>A0A345CWJ0</accession>
<dbReference type="AlphaFoldDB" id="A0A345CWJ0"/>
<evidence type="ECO:0000313" key="3">
    <source>
        <dbReference type="Proteomes" id="UP000264980"/>
    </source>
</evidence>
<name>A0A345CWJ0_9GAMM</name>
<keyword evidence="1" id="KW-1133">Transmembrane helix</keyword>
<keyword evidence="1" id="KW-0812">Transmembrane</keyword>
<organism evidence="2 3">
    <name type="scientific">Erwinia tracheiphila</name>
    <dbReference type="NCBI Taxonomy" id="65700"/>
    <lineage>
        <taxon>Bacteria</taxon>
        <taxon>Pseudomonadati</taxon>
        <taxon>Pseudomonadota</taxon>
        <taxon>Gammaproteobacteria</taxon>
        <taxon>Enterobacterales</taxon>
        <taxon>Erwiniaceae</taxon>
        <taxon>Erwinia</taxon>
    </lineage>
</organism>
<dbReference type="EMBL" id="CP013970">
    <property type="protein sequence ID" value="AXF77807.1"/>
    <property type="molecule type" value="Genomic_DNA"/>
</dbReference>
<evidence type="ECO:0000313" key="2">
    <source>
        <dbReference type="EMBL" id="AXF77807.1"/>
    </source>
</evidence>
<evidence type="ECO:0000256" key="1">
    <source>
        <dbReference type="SAM" id="Phobius"/>
    </source>
</evidence>
<dbReference type="RefSeq" id="WP_233479523.1">
    <property type="nucleotide sequence ID" value="NZ_CP013970.1"/>
</dbReference>
<dbReference type="Proteomes" id="UP000264980">
    <property type="component" value="Chromosome"/>
</dbReference>
<gene>
    <name evidence="2" type="ORF">AV903_20010</name>
</gene>
<feature type="transmembrane region" description="Helical" evidence="1">
    <location>
        <begin position="12"/>
        <end position="29"/>
    </location>
</feature>
<proteinExistence type="predicted"/>